<accession>A0A917X547</accession>
<keyword evidence="2" id="KW-1185">Reference proteome</keyword>
<dbReference type="Proteomes" id="UP000608890">
    <property type="component" value="Unassembled WGS sequence"/>
</dbReference>
<reference evidence="1" key="1">
    <citation type="journal article" date="2014" name="Int. J. Syst. Evol. Microbiol.">
        <title>Complete genome sequence of Corynebacterium casei LMG S-19264T (=DSM 44701T), isolated from a smear-ripened cheese.</title>
        <authorList>
            <consortium name="US DOE Joint Genome Institute (JGI-PGF)"/>
            <person name="Walter F."/>
            <person name="Albersmeier A."/>
            <person name="Kalinowski J."/>
            <person name="Ruckert C."/>
        </authorList>
    </citation>
    <scope>NUCLEOTIDE SEQUENCE</scope>
    <source>
        <strain evidence="1">CGMCC 4.7312</strain>
    </source>
</reference>
<gene>
    <name evidence="1" type="ORF">GCM10011608_61730</name>
</gene>
<reference evidence="1" key="2">
    <citation type="submission" date="2020-09" db="EMBL/GenBank/DDBJ databases">
        <authorList>
            <person name="Sun Q."/>
            <person name="Zhou Y."/>
        </authorList>
    </citation>
    <scope>NUCLEOTIDE SEQUENCE</scope>
    <source>
        <strain evidence="1">CGMCC 4.7312</strain>
    </source>
</reference>
<proteinExistence type="predicted"/>
<name>A0A917X547_9ACTN</name>
<evidence type="ECO:0000313" key="2">
    <source>
        <dbReference type="Proteomes" id="UP000608890"/>
    </source>
</evidence>
<protein>
    <submittedName>
        <fullName evidence="1">Uncharacterized protein</fullName>
    </submittedName>
</protein>
<dbReference type="AlphaFoldDB" id="A0A917X547"/>
<evidence type="ECO:0000313" key="1">
    <source>
        <dbReference type="EMBL" id="GGM68171.1"/>
    </source>
</evidence>
<comment type="caution">
    <text evidence="1">The sequence shown here is derived from an EMBL/GenBank/DDBJ whole genome shotgun (WGS) entry which is preliminary data.</text>
</comment>
<dbReference type="EMBL" id="BMNB01000084">
    <property type="protein sequence ID" value="GGM68171.1"/>
    <property type="molecule type" value="Genomic_DNA"/>
</dbReference>
<organism evidence="1 2">
    <name type="scientific">Micromonospora sonchi</name>
    <dbReference type="NCBI Taxonomy" id="1763543"/>
    <lineage>
        <taxon>Bacteria</taxon>
        <taxon>Bacillati</taxon>
        <taxon>Actinomycetota</taxon>
        <taxon>Actinomycetes</taxon>
        <taxon>Micromonosporales</taxon>
        <taxon>Micromonosporaceae</taxon>
        <taxon>Micromonospora</taxon>
    </lineage>
</organism>
<sequence>MRGYGATCRSVALGVIAAVGSVVRPALFEEVPGGFLAGVDVRAAVEGLPGAVRKDSGGAGWVGGA</sequence>